<organism evidence="1 2">
    <name type="scientific">Pseudomonas aeruginosa</name>
    <dbReference type="NCBI Taxonomy" id="287"/>
    <lineage>
        <taxon>Bacteria</taxon>
        <taxon>Pseudomonadati</taxon>
        <taxon>Pseudomonadota</taxon>
        <taxon>Gammaproteobacteria</taxon>
        <taxon>Pseudomonadales</taxon>
        <taxon>Pseudomonadaceae</taxon>
        <taxon>Pseudomonas</taxon>
    </lineage>
</organism>
<dbReference type="GO" id="GO:0016740">
    <property type="term" value="F:transferase activity"/>
    <property type="evidence" value="ECO:0007669"/>
    <property type="project" value="UniProtKB-KW"/>
</dbReference>
<protein>
    <submittedName>
        <fullName evidence="1">Gamma-glutamyltransferase</fullName>
    </submittedName>
</protein>
<evidence type="ECO:0000313" key="2">
    <source>
        <dbReference type="Proteomes" id="UP000253594"/>
    </source>
</evidence>
<dbReference type="EMBL" id="QORE01001043">
    <property type="protein sequence ID" value="RCI72212.1"/>
    <property type="molecule type" value="Genomic_DNA"/>
</dbReference>
<dbReference type="Gene3D" id="3.60.20.40">
    <property type="match status" value="1"/>
</dbReference>
<dbReference type="InterPro" id="IPR029055">
    <property type="entry name" value="Ntn_hydrolases_N"/>
</dbReference>
<evidence type="ECO:0000313" key="1">
    <source>
        <dbReference type="EMBL" id="RCI72212.1"/>
    </source>
</evidence>
<reference evidence="1 2" key="1">
    <citation type="submission" date="2018-07" db="EMBL/GenBank/DDBJ databases">
        <title>Mechanisms of high-level aminoglycoside resistance among Gram-negative pathogens in Brazil.</title>
        <authorList>
            <person name="Ballaben A.S."/>
            <person name="Darini A.L.C."/>
            <person name="Doi Y."/>
        </authorList>
    </citation>
    <scope>NUCLEOTIDE SEQUENCE [LARGE SCALE GENOMIC DNA]</scope>
    <source>
        <strain evidence="1 2">B2-305</strain>
    </source>
</reference>
<proteinExistence type="predicted"/>
<gene>
    <name evidence="1" type="ORF">DT376_24975</name>
</gene>
<dbReference type="SUPFAM" id="SSF56235">
    <property type="entry name" value="N-terminal nucleophile aminohydrolases (Ntn hydrolases)"/>
    <property type="match status" value="1"/>
</dbReference>
<keyword evidence="1" id="KW-0808">Transferase</keyword>
<sequence>APRALAAELAQRGHQVEIAYDSTSYGRGQIVLRDPASGVLCGGTEPRTDSQIAVW</sequence>
<dbReference type="InterPro" id="IPR043137">
    <property type="entry name" value="GGT_ssub_C"/>
</dbReference>
<accession>A0A367M4H3</accession>
<feature type="non-terminal residue" evidence="1">
    <location>
        <position position="1"/>
    </location>
</feature>
<dbReference type="Proteomes" id="UP000253594">
    <property type="component" value="Unassembled WGS sequence"/>
</dbReference>
<comment type="caution">
    <text evidence="1">The sequence shown here is derived from an EMBL/GenBank/DDBJ whole genome shotgun (WGS) entry which is preliminary data.</text>
</comment>
<name>A0A367M4H3_PSEAI</name>
<dbReference type="AlphaFoldDB" id="A0A367M4H3"/>